<dbReference type="PRINTS" id="PR01042">
    <property type="entry name" value="TRNASYNTHASP"/>
</dbReference>
<dbReference type="InterPro" id="IPR045864">
    <property type="entry name" value="aa-tRNA-synth_II/BPL/LPL"/>
</dbReference>
<evidence type="ECO:0000259" key="8">
    <source>
        <dbReference type="PROSITE" id="PS50862"/>
    </source>
</evidence>
<dbReference type="EC" id="6.1.1.22" evidence="2"/>
<keyword evidence="7" id="KW-0030">Aminoacyl-tRNA synthetase</keyword>
<evidence type="ECO:0000313" key="9">
    <source>
        <dbReference type="EMBL" id="CAH0560747.1"/>
    </source>
</evidence>
<dbReference type="GO" id="GO:0006421">
    <property type="term" value="P:asparaginyl-tRNA aminoacylation"/>
    <property type="evidence" value="ECO:0007669"/>
    <property type="project" value="InterPro"/>
</dbReference>
<dbReference type="PROSITE" id="PS50862">
    <property type="entry name" value="AA_TRNA_LIGASE_II"/>
    <property type="match status" value="1"/>
</dbReference>
<dbReference type="FunFam" id="3.30.930.10:FF:000016">
    <property type="entry name" value="Asparagine--tRNA ligase"/>
    <property type="match status" value="1"/>
</dbReference>
<keyword evidence="5" id="KW-0067">ATP-binding</keyword>
<dbReference type="InterPro" id="IPR004365">
    <property type="entry name" value="NA-bd_OB_tRNA"/>
</dbReference>
<dbReference type="GO" id="GO:0005524">
    <property type="term" value="F:ATP binding"/>
    <property type="evidence" value="ECO:0007669"/>
    <property type="project" value="UniProtKB-KW"/>
</dbReference>
<organism evidence="9 10">
    <name type="scientific">Brassicogethes aeneus</name>
    <name type="common">Rape pollen beetle</name>
    <name type="synonym">Meligethes aeneus</name>
    <dbReference type="NCBI Taxonomy" id="1431903"/>
    <lineage>
        <taxon>Eukaryota</taxon>
        <taxon>Metazoa</taxon>
        <taxon>Ecdysozoa</taxon>
        <taxon>Arthropoda</taxon>
        <taxon>Hexapoda</taxon>
        <taxon>Insecta</taxon>
        <taxon>Pterygota</taxon>
        <taxon>Neoptera</taxon>
        <taxon>Endopterygota</taxon>
        <taxon>Coleoptera</taxon>
        <taxon>Polyphaga</taxon>
        <taxon>Cucujiformia</taxon>
        <taxon>Nitidulidae</taxon>
        <taxon>Meligethinae</taxon>
        <taxon>Brassicogethes</taxon>
    </lineage>
</organism>
<dbReference type="CDD" id="cd04318">
    <property type="entry name" value="EcAsnRS_like_N"/>
    <property type="match status" value="1"/>
</dbReference>
<dbReference type="Pfam" id="PF00152">
    <property type="entry name" value="tRNA-synt_2"/>
    <property type="match status" value="1"/>
</dbReference>
<dbReference type="PANTHER" id="PTHR22594">
    <property type="entry name" value="ASPARTYL/LYSYL-TRNA SYNTHETASE"/>
    <property type="match status" value="1"/>
</dbReference>
<evidence type="ECO:0000256" key="3">
    <source>
        <dbReference type="ARBA" id="ARBA00022598"/>
    </source>
</evidence>
<dbReference type="Gene3D" id="3.30.930.10">
    <property type="entry name" value="Bira Bifunctional Protein, Domain 2"/>
    <property type="match status" value="1"/>
</dbReference>
<name>A0A9P0FMH6_BRAAE</name>
<keyword evidence="10" id="KW-1185">Reference proteome</keyword>
<dbReference type="InterPro" id="IPR012340">
    <property type="entry name" value="NA-bd_OB-fold"/>
</dbReference>
<comment type="similarity">
    <text evidence="1">Belongs to the class-II aminoacyl-tRNA synthetase family.</text>
</comment>
<dbReference type="GO" id="GO:0004816">
    <property type="term" value="F:asparagine-tRNA ligase activity"/>
    <property type="evidence" value="ECO:0007669"/>
    <property type="project" value="UniProtKB-EC"/>
</dbReference>
<feature type="domain" description="Aminoacyl-transfer RNA synthetases class-II family profile" evidence="8">
    <location>
        <begin position="145"/>
        <end position="456"/>
    </location>
</feature>
<dbReference type="Pfam" id="PF01336">
    <property type="entry name" value="tRNA_anti-codon"/>
    <property type="match status" value="1"/>
</dbReference>
<sequence length="466" mass="52976">MFKNIATIIKRNYACNHNNNILNILKSGQVGTEIVVQGWVKSMRNQKENVFIDINDGSTDKKLQIFIPQKITPYGVNTGSSIRVMGVLKHSPKGQLELNAENIDLIGECVLSKGYPFMPRKQYTLEYIRQYLQFRPRTNKFSSMLRVRSAANLAIHNFFCNEGFLNVQSPILTSNDCEGAGEVFKVIPESKEIIKSMIKEGLSLDEGFFNTKAFLSVSGQLHLEAACHGLGSVYTFGPTFRAENSRSRLHLSEFYMLEAEKAFIENIDGIMKIIESLLKSITQNILDTNQADIEVSSESPQSDFHWLDKKFNVLTYDEAVKILENNKNKYKEPFDTNDGFAKEHEIFLVSHLGNIPTFVINWPKNMKPFYMREFSDNTEKVSALDLLVPNVGELVGGSLRENSYEKLKEKIPEGTNLDWYLDLRKFGGVPTGGFGMGFERYIQFITGITNIKDVIPFPRWPHNCSL</sequence>
<dbReference type="Gene3D" id="2.40.50.140">
    <property type="entry name" value="Nucleic acid-binding proteins"/>
    <property type="match status" value="1"/>
</dbReference>
<dbReference type="EMBL" id="OV121138">
    <property type="protein sequence ID" value="CAH0560747.1"/>
    <property type="molecule type" value="Genomic_DNA"/>
</dbReference>
<dbReference type="AlphaFoldDB" id="A0A9P0FMH6"/>
<proteinExistence type="inferred from homology"/>
<evidence type="ECO:0000256" key="7">
    <source>
        <dbReference type="ARBA" id="ARBA00023146"/>
    </source>
</evidence>
<keyword evidence="3" id="KW-0436">Ligase</keyword>
<reference evidence="9" key="1">
    <citation type="submission" date="2021-12" db="EMBL/GenBank/DDBJ databases">
        <authorList>
            <person name="King R."/>
        </authorList>
    </citation>
    <scope>NUCLEOTIDE SEQUENCE</scope>
</reference>
<dbReference type="CDD" id="cd00776">
    <property type="entry name" value="AsxRS_core"/>
    <property type="match status" value="1"/>
</dbReference>
<keyword evidence="6" id="KW-0648">Protein biosynthesis</keyword>
<protein>
    <recommendedName>
        <fullName evidence="2">asparagine--tRNA ligase</fullName>
        <ecNumber evidence="2">6.1.1.22</ecNumber>
    </recommendedName>
</protein>
<dbReference type="NCBIfam" id="NF003037">
    <property type="entry name" value="PRK03932.1"/>
    <property type="match status" value="1"/>
</dbReference>
<gene>
    <name evidence="9" type="ORF">MELIAE_LOCUS10455</name>
</gene>
<dbReference type="Proteomes" id="UP001154078">
    <property type="component" value="Chromosome 7"/>
</dbReference>
<evidence type="ECO:0000313" key="10">
    <source>
        <dbReference type="Proteomes" id="UP001154078"/>
    </source>
</evidence>
<evidence type="ECO:0000256" key="2">
    <source>
        <dbReference type="ARBA" id="ARBA00012816"/>
    </source>
</evidence>
<dbReference type="NCBIfam" id="TIGR00457">
    <property type="entry name" value="asnS"/>
    <property type="match status" value="1"/>
</dbReference>
<dbReference type="OrthoDB" id="360585at2759"/>
<evidence type="ECO:0000256" key="5">
    <source>
        <dbReference type="ARBA" id="ARBA00022840"/>
    </source>
</evidence>
<dbReference type="SUPFAM" id="SSF50249">
    <property type="entry name" value="Nucleic acid-binding proteins"/>
    <property type="match status" value="1"/>
</dbReference>
<dbReference type="SUPFAM" id="SSF55681">
    <property type="entry name" value="Class II aaRS and biotin synthetases"/>
    <property type="match status" value="1"/>
</dbReference>
<evidence type="ECO:0000256" key="1">
    <source>
        <dbReference type="ARBA" id="ARBA00008226"/>
    </source>
</evidence>
<dbReference type="PANTHER" id="PTHR22594:SF34">
    <property type="entry name" value="ASPARAGINE--TRNA LIGASE, MITOCHONDRIAL-RELATED"/>
    <property type="match status" value="1"/>
</dbReference>
<evidence type="ECO:0000256" key="4">
    <source>
        <dbReference type="ARBA" id="ARBA00022741"/>
    </source>
</evidence>
<keyword evidence="4" id="KW-0547">Nucleotide-binding</keyword>
<dbReference type="InterPro" id="IPR004522">
    <property type="entry name" value="Asn-tRNA-ligase"/>
</dbReference>
<evidence type="ECO:0000256" key="6">
    <source>
        <dbReference type="ARBA" id="ARBA00022917"/>
    </source>
</evidence>
<dbReference type="GO" id="GO:0003676">
    <property type="term" value="F:nucleic acid binding"/>
    <property type="evidence" value="ECO:0007669"/>
    <property type="project" value="InterPro"/>
</dbReference>
<dbReference type="InterPro" id="IPR004364">
    <property type="entry name" value="Aa-tRNA-synt_II"/>
</dbReference>
<dbReference type="GO" id="GO:0005739">
    <property type="term" value="C:mitochondrion"/>
    <property type="evidence" value="ECO:0007669"/>
    <property type="project" value="TreeGrafter"/>
</dbReference>
<dbReference type="InterPro" id="IPR002312">
    <property type="entry name" value="Asp/Asn-tRNA-synth_IIb"/>
</dbReference>
<accession>A0A9P0FMH6</accession>
<dbReference type="InterPro" id="IPR006195">
    <property type="entry name" value="aa-tRNA-synth_II"/>
</dbReference>